<feature type="transmembrane region" description="Helical" evidence="6">
    <location>
        <begin position="94"/>
        <end position="112"/>
    </location>
</feature>
<evidence type="ECO:0000313" key="9">
    <source>
        <dbReference type="Proteomes" id="UP000728032"/>
    </source>
</evidence>
<evidence type="ECO:0000256" key="3">
    <source>
        <dbReference type="ARBA" id="ARBA00022692"/>
    </source>
</evidence>
<dbReference type="EMBL" id="CAJPVJ010026555">
    <property type="protein sequence ID" value="CAG2179298.1"/>
    <property type="molecule type" value="Genomic_DNA"/>
</dbReference>
<protein>
    <recommendedName>
        <fullName evidence="7">Cation/H+ exchanger transmembrane domain-containing protein</fullName>
    </recommendedName>
</protein>
<dbReference type="InterPro" id="IPR051843">
    <property type="entry name" value="CPA1_transporter"/>
</dbReference>
<feature type="transmembrane region" description="Helical" evidence="6">
    <location>
        <begin position="45"/>
        <end position="62"/>
    </location>
</feature>
<dbReference type="PANTHER" id="PTHR31102:SF1">
    <property type="entry name" value="CATION_H+ EXCHANGER DOMAIN-CONTAINING PROTEIN"/>
    <property type="match status" value="1"/>
</dbReference>
<feature type="transmembrane region" description="Helical" evidence="6">
    <location>
        <begin position="153"/>
        <end position="176"/>
    </location>
</feature>
<dbReference type="InterPro" id="IPR038770">
    <property type="entry name" value="Na+/solute_symporter_sf"/>
</dbReference>
<evidence type="ECO:0000256" key="5">
    <source>
        <dbReference type="ARBA" id="ARBA00023136"/>
    </source>
</evidence>
<dbReference type="Proteomes" id="UP000728032">
    <property type="component" value="Unassembled WGS sequence"/>
</dbReference>
<dbReference type="InterPro" id="IPR006153">
    <property type="entry name" value="Cation/H_exchanger_TM"/>
</dbReference>
<dbReference type="EMBL" id="OC941380">
    <property type="protein sequence ID" value="CAD7662162.1"/>
    <property type="molecule type" value="Genomic_DNA"/>
</dbReference>
<organism evidence="8">
    <name type="scientific">Oppiella nova</name>
    <dbReference type="NCBI Taxonomy" id="334625"/>
    <lineage>
        <taxon>Eukaryota</taxon>
        <taxon>Metazoa</taxon>
        <taxon>Ecdysozoa</taxon>
        <taxon>Arthropoda</taxon>
        <taxon>Chelicerata</taxon>
        <taxon>Arachnida</taxon>
        <taxon>Acari</taxon>
        <taxon>Acariformes</taxon>
        <taxon>Sarcoptiformes</taxon>
        <taxon>Oribatida</taxon>
        <taxon>Brachypylina</taxon>
        <taxon>Oppioidea</taxon>
        <taxon>Oppiidae</taxon>
        <taxon>Oppiella</taxon>
    </lineage>
</organism>
<proteinExistence type="inferred from homology"/>
<dbReference type="Gene3D" id="1.20.1530.20">
    <property type="match status" value="1"/>
</dbReference>
<dbReference type="GO" id="GO:0015297">
    <property type="term" value="F:antiporter activity"/>
    <property type="evidence" value="ECO:0007669"/>
    <property type="project" value="InterPro"/>
</dbReference>
<feature type="non-terminal residue" evidence="8">
    <location>
        <position position="290"/>
    </location>
</feature>
<evidence type="ECO:0000259" key="7">
    <source>
        <dbReference type="Pfam" id="PF00999"/>
    </source>
</evidence>
<comment type="similarity">
    <text evidence="2">Belongs to the monovalent cation:proton antiporter 1 (CPA1) transporter (TC 2.A.36) family.</text>
</comment>
<feature type="transmembrane region" description="Helical" evidence="6">
    <location>
        <begin position="188"/>
        <end position="214"/>
    </location>
</feature>
<dbReference type="GO" id="GO:1902600">
    <property type="term" value="P:proton transmembrane transport"/>
    <property type="evidence" value="ECO:0007669"/>
    <property type="project" value="InterPro"/>
</dbReference>
<comment type="subcellular location">
    <subcellularLocation>
        <location evidence="1">Membrane</location>
        <topology evidence="1">Multi-pass membrane protein</topology>
    </subcellularLocation>
</comment>
<accession>A0A7R9MKY0</accession>
<dbReference type="GO" id="GO:0016020">
    <property type="term" value="C:membrane"/>
    <property type="evidence" value="ECO:0007669"/>
    <property type="project" value="UniProtKB-SubCell"/>
</dbReference>
<keyword evidence="9" id="KW-1185">Reference proteome</keyword>
<evidence type="ECO:0000256" key="6">
    <source>
        <dbReference type="SAM" id="Phobius"/>
    </source>
</evidence>
<dbReference type="OrthoDB" id="423807at2759"/>
<feature type="domain" description="Cation/H+ exchanger transmembrane" evidence="7">
    <location>
        <begin position="55"/>
        <end position="288"/>
    </location>
</feature>
<evidence type="ECO:0000256" key="2">
    <source>
        <dbReference type="ARBA" id="ARBA00007367"/>
    </source>
</evidence>
<evidence type="ECO:0000313" key="8">
    <source>
        <dbReference type="EMBL" id="CAD7662162.1"/>
    </source>
</evidence>
<dbReference type="AlphaFoldDB" id="A0A7R9MKY0"/>
<feature type="transmembrane region" description="Helical" evidence="6">
    <location>
        <begin position="16"/>
        <end position="33"/>
    </location>
</feature>
<feature type="transmembrane region" description="Helical" evidence="6">
    <location>
        <begin position="257"/>
        <end position="275"/>
    </location>
</feature>
<evidence type="ECO:0000256" key="1">
    <source>
        <dbReference type="ARBA" id="ARBA00004141"/>
    </source>
</evidence>
<keyword evidence="3 6" id="KW-0812">Transmembrane</keyword>
<reference evidence="8" key="1">
    <citation type="submission" date="2020-11" db="EMBL/GenBank/DDBJ databases">
        <authorList>
            <person name="Tran Van P."/>
        </authorList>
    </citation>
    <scope>NUCLEOTIDE SEQUENCE</scope>
</reference>
<evidence type="ECO:0000256" key="4">
    <source>
        <dbReference type="ARBA" id="ARBA00022989"/>
    </source>
</evidence>
<keyword evidence="4 6" id="KW-1133">Transmembrane helix</keyword>
<sequence length="290" mass="30649">MPNVWQVFSYEKVAKYLSYSLLLLLIWATLWSLTGAEALPPDGYLFNLLVVFTLAVIFGQILECLGLPALLGMLIIGFLLGNLFDMTLNKRLSSVLRSLALVIILLRAGLGLDPKAIVKLSAVCLRLSFIPCLVEAVTVALVSHLLLDFPIVWGFLLGFVLAAVSPAVVVPGMIGLQDRGYGVDKGVPTLVIAAASVDDVLAITGFGLCLGLVFDSQSSIAWSVLKGPVEALSGVAYGTLAGLILWYIPAKRESQALRITILLLSGVLALFGSIATHMGGAGPLACLVVS</sequence>
<keyword evidence="5 6" id="KW-0472">Membrane</keyword>
<feature type="transmembrane region" description="Helical" evidence="6">
    <location>
        <begin position="234"/>
        <end position="250"/>
    </location>
</feature>
<dbReference type="PANTHER" id="PTHR31102">
    <property type="match status" value="1"/>
</dbReference>
<dbReference type="Pfam" id="PF00999">
    <property type="entry name" value="Na_H_Exchanger"/>
    <property type="match status" value="1"/>
</dbReference>
<gene>
    <name evidence="8" type="ORF">ONB1V03_LOCUS18722</name>
</gene>
<name>A0A7R9MKY0_9ACAR</name>